<dbReference type="Proteomes" id="UP000199406">
    <property type="component" value="Unassembled WGS sequence"/>
</dbReference>
<evidence type="ECO:0000313" key="6">
    <source>
        <dbReference type="Proteomes" id="UP000199406"/>
    </source>
</evidence>
<evidence type="ECO:0000259" key="4">
    <source>
        <dbReference type="PROSITE" id="PS51462"/>
    </source>
</evidence>
<dbReference type="InterPro" id="IPR000086">
    <property type="entry name" value="NUDIX_hydrolase_dom"/>
</dbReference>
<dbReference type="PRINTS" id="PR00502">
    <property type="entry name" value="NUDIXFAMILY"/>
</dbReference>
<dbReference type="PROSITE" id="PS00893">
    <property type="entry name" value="NUDIX_BOX"/>
    <property type="match status" value="1"/>
</dbReference>
<evidence type="ECO:0000256" key="3">
    <source>
        <dbReference type="RuleBase" id="RU003476"/>
    </source>
</evidence>
<proteinExistence type="inferred from homology"/>
<accession>A0A1G7NUE7</accession>
<protein>
    <submittedName>
        <fullName evidence="5">8-oxo-dGTP pyrophosphatase MutT, NUDIX family</fullName>
    </submittedName>
</protein>
<keyword evidence="6" id="KW-1185">Reference proteome</keyword>
<dbReference type="InterPro" id="IPR015797">
    <property type="entry name" value="NUDIX_hydrolase-like_dom_sf"/>
</dbReference>
<dbReference type="EMBL" id="FNBT01000006">
    <property type="protein sequence ID" value="SDF76820.1"/>
    <property type="molecule type" value="Genomic_DNA"/>
</dbReference>
<dbReference type="InterPro" id="IPR020476">
    <property type="entry name" value="Nudix_hydrolase"/>
</dbReference>
<gene>
    <name evidence="5" type="ORF">SAMN05660662_3327</name>
</gene>
<sequence>MAGWHPDCYQRAIAYLTDPSGRLLVFEHLDVDAGTQVPGGGIHVGESAEDAVLRELAEESGLDSAVVVRKLGEAWNRSEPGNVPAGLEEQIQHAFHLSRTTPGPHEQWEWEETDSDVTGHRFALRWMTLDEAERVLWPSSAMWIDPVRVSLRHPT</sequence>
<dbReference type="STRING" id="1550231.SAMN05660662_3327"/>
<dbReference type="Gene3D" id="3.90.79.10">
    <property type="entry name" value="Nucleoside Triphosphate Pyrophosphohydrolase"/>
    <property type="match status" value="1"/>
</dbReference>
<dbReference type="PROSITE" id="PS51462">
    <property type="entry name" value="NUDIX"/>
    <property type="match status" value="1"/>
</dbReference>
<dbReference type="AlphaFoldDB" id="A0A1G7NUE7"/>
<dbReference type="Pfam" id="PF00293">
    <property type="entry name" value="NUDIX"/>
    <property type="match status" value="1"/>
</dbReference>
<evidence type="ECO:0000256" key="1">
    <source>
        <dbReference type="ARBA" id="ARBA00005582"/>
    </source>
</evidence>
<reference evidence="6" key="1">
    <citation type="submission" date="2016-10" db="EMBL/GenBank/DDBJ databases">
        <authorList>
            <person name="Varghese N."/>
            <person name="Submissions S."/>
        </authorList>
    </citation>
    <scope>NUCLEOTIDE SEQUENCE [LARGE SCALE GENOMIC DNA]</scope>
    <source>
        <strain evidence="6">DSM 44268</strain>
    </source>
</reference>
<evidence type="ECO:0000313" key="5">
    <source>
        <dbReference type="EMBL" id="SDF76820.1"/>
    </source>
</evidence>
<comment type="similarity">
    <text evidence="1 3">Belongs to the Nudix hydrolase family.</text>
</comment>
<evidence type="ECO:0000256" key="2">
    <source>
        <dbReference type="ARBA" id="ARBA00022801"/>
    </source>
</evidence>
<dbReference type="GO" id="GO:0016787">
    <property type="term" value="F:hydrolase activity"/>
    <property type="evidence" value="ECO:0007669"/>
    <property type="project" value="UniProtKB-KW"/>
</dbReference>
<keyword evidence="2 3" id="KW-0378">Hydrolase</keyword>
<dbReference type="SUPFAM" id="SSF55811">
    <property type="entry name" value="Nudix"/>
    <property type="match status" value="1"/>
</dbReference>
<feature type="domain" description="Nudix hydrolase" evidence="4">
    <location>
        <begin position="3"/>
        <end position="151"/>
    </location>
</feature>
<name>A0A1G7NUE7_9ACTN</name>
<dbReference type="InterPro" id="IPR020084">
    <property type="entry name" value="NUDIX_hydrolase_CS"/>
</dbReference>
<organism evidence="5 6">
    <name type="scientific">Blastococcus aurantiacus</name>
    <dbReference type="NCBI Taxonomy" id="1550231"/>
    <lineage>
        <taxon>Bacteria</taxon>
        <taxon>Bacillati</taxon>
        <taxon>Actinomycetota</taxon>
        <taxon>Actinomycetes</taxon>
        <taxon>Geodermatophilales</taxon>
        <taxon>Geodermatophilaceae</taxon>
        <taxon>Blastococcus</taxon>
    </lineage>
</organism>